<accession>A0ABY8J456</accession>
<name>A0ABY8J456_9BACI</name>
<feature type="transmembrane region" description="Helical" evidence="2">
    <location>
        <begin position="77"/>
        <end position="95"/>
    </location>
</feature>
<evidence type="ECO:0000256" key="1">
    <source>
        <dbReference type="SAM" id="Coils"/>
    </source>
</evidence>
<keyword evidence="4" id="KW-1185">Reference proteome</keyword>
<evidence type="ECO:0000256" key="2">
    <source>
        <dbReference type="SAM" id="Phobius"/>
    </source>
</evidence>
<proteinExistence type="predicted"/>
<feature type="transmembrane region" description="Helical" evidence="2">
    <location>
        <begin position="42"/>
        <end position="65"/>
    </location>
</feature>
<keyword evidence="2" id="KW-0472">Membrane</keyword>
<keyword evidence="2" id="KW-0812">Transmembrane</keyword>
<dbReference type="RefSeq" id="WP_283078178.1">
    <property type="nucleotide sequence ID" value="NZ_CP121671.1"/>
</dbReference>
<keyword evidence="1" id="KW-0175">Coiled coil</keyword>
<dbReference type="EMBL" id="CP121671">
    <property type="protein sequence ID" value="WFT76224.1"/>
    <property type="molecule type" value="Genomic_DNA"/>
</dbReference>
<protein>
    <submittedName>
        <fullName evidence="3">Uncharacterized protein</fullName>
    </submittedName>
</protein>
<dbReference type="Proteomes" id="UP001221597">
    <property type="component" value="Chromosome"/>
</dbReference>
<gene>
    <name evidence="3" type="ORF">P9989_07635</name>
</gene>
<sequence length="291" mass="33992">MGTSQIKRMKEFRENIPKSGVNQGDKKDDYSAQDKIRNRNSWLLVFVVVVITLVISSVIFFRLIIENDALNIDIATILTTLLAFFSIYLSATFYFKTTEQSNNFYDRSYSHTKDIAESLSNMRGEFGKSLDLIEKNSDAMNQRFDNMPWEQISEKRKEIEDVEKQRDDSLKRILEEAGVEQSKQSEYMRKLNEQEKHISHLNNEINKLRPPKNIQEKYIMSCLLDFIYEVGANKIIEADANYLIEMFHKTKRDLSLDDLKILIENNIIDSSENLTNKGILFIKDIAINYTK</sequence>
<feature type="coiled-coil region" evidence="1">
    <location>
        <begin position="152"/>
        <end position="204"/>
    </location>
</feature>
<evidence type="ECO:0000313" key="4">
    <source>
        <dbReference type="Proteomes" id="UP001221597"/>
    </source>
</evidence>
<organism evidence="3 4">
    <name type="scientific">Halobacillus naozhouensis</name>
    <dbReference type="NCBI Taxonomy" id="554880"/>
    <lineage>
        <taxon>Bacteria</taxon>
        <taxon>Bacillati</taxon>
        <taxon>Bacillota</taxon>
        <taxon>Bacilli</taxon>
        <taxon>Bacillales</taxon>
        <taxon>Bacillaceae</taxon>
        <taxon>Halobacillus</taxon>
    </lineage>
</organism>
<reference evidence="3 4" key="1">
    <citation type="submission" date="2023-04" db="EMBL/GenBank/DDBJ databases">
        <title>Genome sequence of Halobacillus naozhouensis KACC 21980.</title>
        <authorList>
            <person name="Kim S."/>
            <person name="Heo J."/>
            <person name="Kwon S.-W."/>
        </authorList>
    </citation>
    <scope>NUCLEOTIDE SEQUENCE [LARGE SCALE GENOMIC DNA]</scope>
    <source>
        <strain evidence="3 4">KCTC 13234</strain>
    </source>
</reference>
<evidence type="ECO:0000313" key="3">
    <source>
        <dbReference type="EMBL" id="WFT76224.1"/>
    </source>
</evidence>
<keyword evidence="2" id="KW-1133">Transmembrane helix</keyword>